<evidence type="ECO:0000313" key="1">
    <source>
        <dbReference type="EMBL" id="EFJ06777.1"/>
    </source>
</evidence>
<gene>
    <name evidence="1" type="ORF">SELMODRAFT_430372</name>
</gene>
<protein>
    <submittedName>
        <fullName evidence="1">Uncharacterized protein</fullName>
    </submittedName>
</protein>
<dbReference type="KEGG" id="smo:SELMODRAFT_430372"/>
<dbReference type="InParanoid" id="D8T976"/>
<organism evidence="2">
    <name type="scientific">Selaginella moellendorffii</name>
    <name type="common">Spikemoss</name>
    <dbReference type="NCBI Taxonomy" id="88036"/>
    <lineage>
        <taxon>Eukaryota</taxon>
        <taxon>Viridiplantae</taxon>
        <taxon>Streptophyta</taxon>
        <taxon>Embryophyta</taxon>
        <taxon>Tracheophyta</taxon>
        <taxon>Lycopodiopsida</taxon>
        <taxon>Selaginellales</taxon>
        <taxon>Selaginellaceae</taxon>
        <taxon>Selaginella</taxon>
    </lineage>
</organism>
<dbReference type="HOGENOM" id="CLU_492956_0_0_1"/>
<dbReference type="Gramene" id="EFJ06777">
    <property type="protein sequence ID" value="EFJ06777"/>
    <property type="gene ID" value="SELMODRAFT_430372"/>
</dbReference>
<dbReference type="EMBL" id="GL377694">
    <property type="protein sequence ID" value="EFJ06777.1"/>
    <property type="molecule type" value="Genomic_DNA"/>
</dbReference>
<sequence length="553" mass="62404">MATVAEHVDKYYNSICFASGVIQRASMLFVLFEGLSGVGKTRCLMEIHRNVEGYLRSAKLKELYLAKAVTQLFISFNCTAVADRKPHYVTPFFAKAVKDKGGRAAGYMFMRACLLAGGIYGQSFVELDDRTQQWILYGKEPMTVLANNIRVALGLQPCQRIFVHAVTEGSFVHGMWDYLSTFMSTDFRPAPYQTCQMVILPVAAATLVPSCGCFGLSDWLACQIKLEPLSEVSAIDVLKEAIQTSRLTECLPVIRNVIRDVSYLPRLLQYIYEAWKLRPELDSADLRDLEGHLRRCLELKLSMWTHEILAISNTDAVRRMVRLCLTGDAADMGFMETKECTYGYVTWKRACGSNKAMTAKMQIASKIVFGDEAAQFYVLNRSKNGFEHSGDEGMVLQCGTDFQRPFGNSEQSVITKTHTNSLGIDMRVFARHGGTLLRHDGADFVSFADSEIEIWAQAKGRTSPLGWSQVIECIKVCFQECFNLEPGVKKFCVVFSLHGFTFEKVDLYTLFKEEGIRMGDTAKFSKMYEHTLLVDQTGLNVFMPDVMQRHYNY</sequence>
<proteinExistence type="predicted"/>
<reference evidence="1 2" key="1">
    <citation type="journal article" date="2011" name="Science">
        <title>The Selaginella genome identifies genetic changes associated with the evolution of vascular plants.</title>
        <authorList>
            <person name="Banks J.A."/>
            <person name="Nishiyama T."/>
            <person name="Hasebe M."/>
            <person name="Bowman J.L."/>
            <person name="Gribskov M."/>
            <person name="dePamphilis C."/>
            <person name="Albert V.A."/>
            <person name="Aono N."/>
            <person name="Aoyama T."/>
            <person name="Ambrose B.A."/>
            <person name="Ashton N.W."/>
            <person name="Axtell M.J."/>
            <person name="Barker E."/>
            <person name="Barker M.S."/>
            <person name="Bennetzen J.L."/>
            <person name="Bonawitz N.D."/>
            <person name="Chapple C."/>
            <person name="Cheng C."/>
            <person name="Correa L.G."/>
            <person name="Dacre M."/>
            <person name="DeBarry J."/>
            <person name="Dreyer I."/>
            <person name="Elias M."/>
            <person name="Engstrom E.M."/>
            <person name="Estelle M."/>
            <person name="Feng L."/>
            <person name="Finet C."/>
            <person name="Floyd S.K."/>
            <person name="Frommer W.B."/>
            <person name="Fujita T."/>
            <person name="Gramzow L."/>
            <person name="Gutensohn M."/>
            <person name="Harholt J."/>
            <person name="Hattori M."/>
            <person name="Heyl A."/>
            <person name="Hirai T."/>
            <person name="Hiwatashi Y."/>
            <person name="Ishikawa M."/>
            <person name="Iwata M."/>
            <person name="Karol K.G."/>
            <person name="Koehler B."/>
            <person name="Kolukisaoglu U."/>
            <person name="Kubo M."/>
            <person name="Kurata T."/>
            <person name="Lalonde S."/>
            <person name="Li K."/>
            <person name="Li Y."/>
            <person name="Litt A."/>
            <person name="Lyons E."/>
            <person name="Manning G."/>
            <person name="Maruyama T."/>
            <person name="Michael T.P."/>
            <person name="Mikami K."/>
            <person name="Miyazaki S."/>
            <person name="Morinaga S."/>
            <person name="Murata T."/>
            <person name="Mueller-Roeber B."/>
            <person name="Nelson D.R."/>
            <person name="Obara M."/>
            <person name="Oguri Y."/>
            <person name="Olmstead R.G."/>
            <person name="Onodera N."/>
            <person name="Petersen B.L."/>
            <person name="Pils B."/>
            <person name="Prigge M."/>
            <person name="Rensing S.A."/>
            <person name="Riano-Pachon D.M."/>
            <person name="Roberts A.W."/>
            <person name="Sato Y."/>
            <person name="Scheller H.V."/>
            <person name="Schulz B."/>
            <person name="Schulz C."/>
            <person name="Shakirov E.V."/>
            <person name="Shibagaki N."/>
            <person name="Shinohara N."/>
            <person name="Shippen D.E."/>
            <person name="Soerensen I."/>
            <person name="Sotooka R."/>
            <person name="Sugimoto N."/>
            <person name="Sugita M."/>
            <person name="Sumikawa N."/>
            <person name="Tanurdzic M."/>
            <person name="Theissen G."/>
            <person name="Ulvskov P."/>
            <person name="Wakazuki S."/>
            <person name="Weng J.K."/>
            <person name="Willats W.W."/>
            <person name="Wipf D."/>
            <person name="Wolf P.G."/>
            <person name="Yang L."/>
            <person name="Zimmer A.D."/>
            <person name="Zhu Q."/>
            <person name="Mitros T."/>
            <person name="Hellsten U."/>
            <person name="Loque D."/>
            <person name="Otillar R."/>
            <person name="Salamov A."/>
            <person name="Schmutz J."/>
            <person name="Shapiro H."/>
            <person name="Lindquist E."/>
            <person name="Lucas S."/>
            <person name="Rokhsar D."/>
            <person name="Grigoriev I.V."/>
        </authorList>
    </citation>
    <scope>NUCLEOTIDE SEQUENCE [LARGE SCALE GENOMIC DNA]</scope>
</reference>
<dbReference type="Proteomes" id="UP000001514">
    <property type="component" value="Unassembled WGS sequence"/>
</dbReference>
<dbReference type="AlphaFoldDB" id="D8T976"/>
<name>D8T976_SELML</name>
<evidence type="ECO:0000313" key="2">
    <source>
        <dbReference type="Proteomes" id="UP000001514"/>
    </source>
</evidence>
<keyword evidence="2" id="KW-1185">Reference proteome</keyword>
<accession>D8T976</accession>